<feature type="compositionally biased region" description="Basic and acidic residues" evidence="1">
    <location>
        <begin position="286"/>
        <end position="300"/>
    </location>
</feature>
<feature type="compositionally biased region" description="Basic and acidic residues" evidence="1">
    <location>
        <begin position="105"/>
        <end position="116"/>
    </location>
</feature>
<feature type="region of interest" description="Disordered" evidence="1">
    <location>
        <begin position="266"/>
        <end position="316"/>
    </location>
</feature>
<organism evidence="2 3">
    <name type="scientific">Sphaerobolus stellatus (strain SS14)</name>
    <dbReference type="NCBI Taxonomy" id="990650"/>
    <lineage>
        <taxon>Eukaryota</taxon>
        <taxon>Fungi</taxon>
        <taxon>Dikarya</taxon>
        <taxon>Basidiomycota</taxon>
        <taxon>Agaricomycotina</taxon>
        <taxon>Agaricomycetes</taxon>
        <taxon>Phallomycetidae</taxon>
        <taxon>Geastrales</taxon>
        <taxon>Sphaerobolaceae</taxon>
        <taxon>Sphaerobolus</taxon>
    </lineage>
</organism>
<dbReference type="AlphaFoldDB" id="A0A0C9V2T9"/>
<dbReference type="EMBL" id="KN837183">
    <property type="protein sequence ID" value="KIJ35997.1"/>
    <property type="molecule type" value="Genomic_DNA"/>
</dbReference>
<gene>
    <name evidence="2" type="ORF">M422DRAFT_261762</name>
</gene>
<evidence type="ECO:0000256" key="1">
    <source>
        <dbReference type="SAM" id="MobiDB-lite"/>
    </source>
</evidence>
<accession>A0A0C9V2T9</accession>
<name>A0A0C9V2T9_SPHS4</name>
<feature type="region of interest" description="Disordered" evidence="1">
    <location>
        <begin position="77"/>
        <end position="126"/>
    </location>
</feature>
<proteinExistence type="predicted"/>
<dbReference type="HOGENOM" id="CLU_041952_0_0_1"/>
<reference evidence="2 3" key="1">
    <citation type="submission" date="2014-06" db="EMBL/GenBank/DDBJ databases">
        <title>Evolutionary Origins and Diversification of the Mycorrhizal Mutualists.</title>
        <authorList>
            <consortium name="DOE Joint Genome Institute"/>
            <consortium name="Mycorrhizal Genomics Consortium"/>
            <person name="Kohler A."/>
            <person name="Kuo A."/>
            <person name="Nagy L.G."/>
            <person name="Floudas D."/>
            <person name="Copeland A."/>
            <person name="Barry K.W."/>
            <person name="Cichocki N."/>
            <person name="Veneault-Fourrey C."/>
            <person name="LaButti K."/>
            <person name="Lindquist E.A."/>
            <person name="Lipzen A."/>
            <person name="Lundell T."/>
            <person name="Morin E."/>
            <person name="Murat C."/>
            <person name="Riley R."/>
            <person name="Ohm R."/>
            <person name="Sun H."/>
            <person name="Tunlid A."/>
            <person name="Henrissat B."/>
            <person name="Grigoriev I.V."/>
            <person name="Hibbett D.S."/>
            <person name="Martin F."/>
        </authorList>
    </citation>
    <scope>NUCLEOTIDE SEQUENCE [LARGE SCALE GENOMIC DNA]</scope>
    <source>
        <strain evidence="2 3">SS14</strain>
    </source>
</reference>
<dbReference type="Proteomes" id="UP000054279">
    <property type="component" value="Unassembled WGS sequence"/>
</dbReference>
<feature type="compositionally biased region" description="Basic and acidic residues" evidence="1">
    <location>
        <begin position="77"/>
        <end position="96"/>
    </location>
</feature>
<protein>
    <submittedName>
        <fullName evidence="2">Uncharacterized protein</fullName>
    </submittedName>
</protein>
<keyword evidence="3" id="KW-1185">Reference proteome</keyword>
<evidence type="ECO:0000313" key="3">
    <source>
        <dbReference type="Proteomes" id="UP000054279"/>
    </source>
</evidence>
<evidence type="ECO:0000313" key="2">
    <source>
        <dbReference type="EMBL" id="KIJ35997.1"/>
    </source>
</evidence>
<sequence>MVWKKSSSVVHMEDILARDPRRTIMGFQADKSFIWLAPKFSFDDPNEEEEDCMSKLLDAEMVAAVWKRADETAKALRDAREKEKEKEKEKETRKEMGLSGSAKGKGKESKCEVHSESEEEEEEDNDKPQSCIYCVKKKIPCMPQNGKKVCVTSVHEKVAEAMRELTKLEWCRTASLLEKSWYDLDIYTLNLEQTVDRDLMEVDGKVLTLLDMKSRRVEILPEVEKRIMTNHGSIVVLYTTHMEHIFEWMNLIQKRTVWTKNGLPDSTLGESVAGPSSCVEASGNKRKAEESESHAEESDKKKRRVVDTEEENSTMH</sequence>